<accession>A0ACB0K503</accession>
<keyword evidence="2" id="KW-1185">Reference proteome</keyword>
<dbReference type="EMBL" id="CASHSV030000206">
    <property type="protein sequence ID" value="CAJ2652414.1"/>
    <property type="molecule type" value="Genomic_DNA"/>
</dbReference>
<comment type="caution">
    <text evidence="1">The sequence shown here is derived from an EMBL/GenBank/DDBJ whole genome shotgun (WGS) entry which is preliminary data.</text>
</comment>
<organism evidence="1 2">
    <name type="scientific">Trifolium pratense</name>
    <name type="common">Red clover</name>
    <dbReference type="NCBI Taxonomy" id="57577"/>
    <lineage>
        <taxon>Eukaryota</taxon>
        <taxon>Viridiplantae</taxon>
        <taxon>Streptophyta</taxon>
        <taxon>Embryophyta</taxon>
        <taxon>Tracheophyta</taxon>
        <taxon>Spermatophyta</taxon>
        <taxon>Magnoliopsida</taxon>
        <taxon>eudicotyledons</taxon>
        <taxon>Gunneridae</taxon>
        <taxon>Pentapetalae</taxon>
        <taxon>rosids</taxon>
        <taxon>fabids</taxon>
        <taxon>Fabales</taxon>
        <taxon>Fabaceae</taxon>
        <taxon>Papilionoideae</taxon>
        <taxon>50 kb inversion clade</taxon>
        <taxon>NPAAA clade</taxon>
        <taxon>Hologalegina</taxon>
        <taxon>IRL clade</taxon>
        <taxon>Trifolieae</taxon>
        <taxon>Trifolium</taxon>
    </lineage>
</organism>
<protein>
    <submittedName>
        <fullName evidence="1">Uncharacterized protein</fullName>
    </submittedName>
</protein>
<dbReference type="Proteomes" id="UP001177021">
    <property type="component" value="Unassembled WGS sequence"/>
</dbReference>
<evidence type="ECO:0000313" key="2">
    <source>
        <dbReference type="Proteomes" id="UP001177021"/>
    </source>
</evidence>
<sequence length="444" mass="51693">MDRVWKQVKGLKERFLSRAGRETLIKVVAQAIPNYILSCYKMPLGCCKDIDSMLAKFWWESNDERWKIHWMSWKKLSKAKIDGGMGFRGMEDFNKALLGKHCWRLVTGEWSLLEKIFRSRYYPNGNFRTAKKGYQPSYAWRSILSALDLVDKGGLWKIGNGRKVRIWKESWMPDLKIIEFKGDNCPLSEDARVAELIDVDTKQWKRGLIFSCFDRHVAKQIINIPLSFRLSHDLLIWNWEKDGDYSVRSAYHLLCDEKARFQPGPSCPQRRKLWKEIWRAPVPNKIKNFMWRLAKIFFQQDPISIRKDPLGIQLFCTLLWKFWAGRNAVIFNGWQMDPTRLALDAMNFVHEFNEANPSRNRRVLVSQAISDPPRSTSLNSMFVDAGCCNSGHTVWGLVLRNMNGETTFSACKREDITAEPLLAEALGVRWALQVATDQARKLSF</sequence>
<gene>
    <name evidence="1" type="ORF">MILVUS5_LOCUS19895</name>
</gene>
<proteinExistence type="predicted"/>
<name>A0ACB0K503_TRIPR</name>
<evidence type="ECO:0000313" key="1">
    <source>
        <dbReference type="EMBL" id="CAJ2652414.1"/>
    </source>
</evidence>
<reference evidence="1" key="1">
    <citation type="submission" date="2023-10" db="EMBL/GenBank/DDBJ databases">
        <authorList>
            <person name="Rodriguez Cubillos JULIANA M."/>
            <person name="De Vega J."/>
        </authorList>
    </citation>
    <scope>NUCLEOTIDE SEQUENCE</scope>
</reference>